<name>A0A8D9AJX8_9HEMI</name>
<protein>
    <submittedName>
        <fullName evidence="7">Zinc finger protein 142</fullName>
    </submittedName>
</protein>
<dbReference type="SUPFAM" id="SSF57667">
    <property type="entry name" value="beta-beta-alpha zinc fingers"/>
    <property type="match status" value="2"/>
</dbReference>
<dbReference type="InterPro" id="IPR050688">
    <property type="entry name" value="Zinc_finger/UBP_domain"/>
</dbReference>
<dbReference type="PROSITE" id="PS00028">
    <property type="entry name" value="ZINC_FINGER_C2H2_1"/>
    <property type="match status" value="1"/>
</dbReference>
<keyword evidence="3 5" id="KW-0863">Zinc-finger</keyword>
<organism evidence="7">
    <name type="scientific">Cacopsylla melanoneura</name>
    <dbReference type="NCBI Taxonomy" id="428564"/>
    <lineage>
        <taxon>Eukaryota</taxon>
        <taxon>Metazoa</taxon>
        <taxon>Ecdysozoa</taxon>
        <taxon>Arthropoda</taxon>
        <taxon>Hexapoda</taxon>
        <taxon>Insecta</taxon>
        <taxon>Pterygota</taxon>
        <taxon>Neoptera</taxon>
        <taxon>Paraneoptera</taxon>
        <taxon>Hemiptera</taxon>
        <taxon>Sternorrhyncha</taxon>
        <taxon>Psylloidea</taxon>
        <taxon>Psyllidae</taxon>
        <taxon>Psyllinae</taxon>
        <taxon>Cacopsylla</taxon>
    </lineage>
</organism>
<dbReference type="GO" id="GO:0045944">
    <property type="term" value="P:positive regulation of transcription by RNA polymerase II"/>
    <property type="evidence" value="ECO:0007669"/>
    <property type="project" value="TreeGrafter"/>
</dbReference>
<dbReference type="AlphaFoldDB" id="A0A8D9AJX8"/>
<feature type="domain" description="C2H2-type" evidence="6">
    <location>
        <begin position="57"/>
        <end position="85"/>
    </location>
</feature>
<evidence type="ECO:0000256" key="5">
    <source>
        <dbReference type="PROSITE-ProRule" id="PRU00042"/>
    </source>
</evidence>
<sequence length="137" mass="16697">MKRHFEDESLMCDTSGYQRHREKMARTNLKCTHCSFETLDQAILNNHVNEIHTAEQIQCQICNEVFSSMNELEKHDLDKHTKRRYKCEICDFDSTVKWYTEKHMESHEGYEFQCKLCDFQCKYSKKLRIHTRNRFYL</sequence>
<keyword evidence="2" id="KW-0677">Repeat</keyword>
<evidence type="ECO:0000256" key="3">
    <source>
        <dbReference type="ARBA" id="ARBA00022771"/>
    </source>
</evidence>
<dbReference type="PANTHER" id="PTHR24403">
    <property type="entry name" value="ZINC FINGER PROTEIN"/>
    <property type="match status" value="1"/>
</dbReference>
<reference evidence="7" key="1">
    <citation type="submission" date="2021-05" db="EMBL/GenBank/DDBJ databases">
        <authorList>
            <person name="Alioto T."/>
            <person name="Alioto T."/>
            <person name="Gomez Garrido J."/>
        </authorList>
    </citation>
    <scope>NUCLEOTIDE SEQUENCE</scope>
</reference>
<keyword evidence="1" id="KW-0479">Metal-binding</keyword>
<dbReference type="GO" id="GO:0005634">
    <property type="term" value="C:nucleus"/>
    <property type="evidence" value="ECO:0007669"/>
    <property type="project" value="TreeGrafter"/>
</dbReference>
<dbReference type="PANTHER" id="PTHR24403:SF67">
    <property type="entry name" value="FI01116P-RELATED"/>
    <property type="match status" value="1"/>
</dbReference>
<dbReference type="InterPro" id="IPR036236">
    <property type="entry name" value="Znf_C2H2_sf"/>
</dbReference>
<dbReference type="InterPro" id="IPR013087">
    <property type="entry name" value="Znf_C2H2_type"/>
</dbReference>
<dbReference type="PROSITE" id="PS50157">
    <property type="entry name" value="ZINC_FINGER_C2H2_2"/>
    <property type="match status" value="1"/>
</dbReference>
<evidence type="ECO:0000259" key="6">
    <source>
        <dbReference type="PROSITE" id="PS50157"/>
    </source>
</evidence>
<evidence type="ECO:0000256" key="2">
    <source>
        <dbReference type="ARBA" id="ARBA00022737"/>
    </source>
</evidence>
<dbReference type="SMART" id="SM00355">
    <property type="entry name" value="ZnF_C2H2"/>
    <property type="match status" value="4"/>
</dbReference>
<dbReference type="Gene3D" id="3.30.160.60">
    <property type="entry name" value="Classic Zinc Finger"/>
    <property type="match status" value="2"/>
</dbReference>
<accession>A0A8D9AJX8</accession>
<proteinExistence type="predicted"/>
<evidence type="ECO:0000256" key="4">
    <source>
        <dbReference type="ARBA" id="ARBA00022833"/>
    </source>
</evidence>
<keyword evidence="4" id="KW-0862">Zinc</keyword>
<dbReference type="EMBL" id="HBUF01574803">
    <property type="protein sequence ID" value="CAG6767903.1"/>
    <property type="molecule type" value="Transcribed_RNA"/>
</dbReference>
<evidence type="ECO:0000313" key="7">
    <source>
        <dbReference type="EMBL" id="CAG6767903.1"/>
    </source>
</evidence>
<evidence type="ECO:0000256" key="1">
    <source>
        <dbReference type="ARBA" id="ARBA00022723"/>
    </source>
</evidence>
<dbReference type="GO" id="GO:0008270">
    <property type="term" value="F:zinc ion binding"/>
    <property type="evidence" value="ECO:0007669"/>
    <property type="project" value="UniProtKB-KW"/>
</dbReference>